<keyword evidence="3" id="KW-1185">Reference proteome</keyword>
<dbReference type="HOGENOM" id="CLU_041952_0_0_1"/>
<gene>
    <name evidence="2" type="ORF">M422DRAFT_250578</name>
</gene>
<protein>
    <recommendedName>
        <fullName evidence="4">Zn(2)-C6 fungal-type domain-containing protein</fullName>
    </recommendedName>
</protein>
<sequence>MTDLELPAYMLAWKTSEEVVCMEEIPASDLRRTVLGFQADNKFNRLAPKFTFDDPFEEEEDRLPKVTRYWKVRDQERTQRESRYRELLDAEKAAALRKRSEEATQKQKEAQEEEAARVLEKTWEAEKAKEKEKEKAKGKEKEKEKGKEKEKEAGPSGTVKGKAREVPKTPKKLTPKKSQHEVLLESGEEEVEEEDEDDLPQSCIYCVKKKILCVPQNGKKVCVACGRRKMKCEYFDKTTWAVMEGNKKISESVRELVNLEEQQEASCLEVVWHDLRMFLIEVEQKAAADSIVADARVLQLLELKSKGTLKENTEDLTEQMDHIWKCTAWTNNGLYEFGKDTPPPVWVAVQGTKRKGDNEGSKKKKKKKVVETEDEDSTMR</sequence>
<evidence type="ECO:0000256" key="1">
    <source>
        <dbReference type="SAM" id="MobiDB-lite"/>
    </source>
</evidence>
<organism evidence="2 3">
    <name type="scientific">Sphaerobolus stellatus (strain SS14)</name>
    <dbReference type="NCBI Taxonomy" id="990650"/>
    <lineage>
        <taxon>Eukaryota</taxon>
        <taxon>Fungi</taxon>
        <taxon>Dikarya</taxon>
        <taxon>Basidiomycota</taxon>
        <taxon>Agaricomycotina</taxon>
        <taxon>Agaricomycetes</taxon>
        <taxon>Phallomycetidae</taxon>
        <taxon>Geastrales</taxon>
        <taxon>Sphaerobolaceae</taxon>
        <taxon>Sphaerobolus</taxon>
    </lineage>
</organism>
<feature type="region of interest" description="Disordered" evidence="1">
    <location>
        <begin position="98"/>
        <end position="117"/>
    </location>
</feature>
<feature type="region of interest" description="Disordered" evidence="1">
    <location>
        <begin position="350"/>
        <end position="380"/>
    </location>
</feature>
<feature type="compositionally biased region" description="Basic and acidic residues" evidence="1">
    <location>
        <begin position="126"/>
        <end position="153"/>
    </location>
</feature>
<dbReference type="AlphaFoldDB" id="A0A0C9VFL5"/>
<evidence type="ECO:0008006" key="4">
    <source>
        <dbReference type="Google" id="ProtNLM"/>
    </source>
</evidence>
<evidence type="ECO:0000313" key="3">
    <source>
        <dbReference type="Proteomes" id="UP000054279"/>
    </source>
</evidence>
<reference evidence="2 3" key="1">
    <citation type="submission" date="2014-06" db="EMBL/GenBank/DDBJ databases">
        <title>Evolutionary Origins and Diversification of the Mycorrhizal Mutualists.</title>
        <authorList>
            <consortium name="DOE Joint Genome Institute"/>
            <consortium name="Mycorrhizal Genomics Consortium"/>
            <person name="Kohler A."/>
            <person name="Kuo A."/>
            <person name="Nagy L.G."/>
            <person name="Floudas D."/>
            <person name="Copeland A."/>
            <person name="Barry K.W."/>
            <person name="Cichocki N."/>
            <person name="Veneault-Fourrey C."/>
            <person name="LaButti K."/>
            <person name="Lindquist E.A."/>
            <person name="Lipzen A."/>
            <person name="Lundell T."/>
            <person name="Morin E."/>
            <person name="Murat C."/>
            <person name="Riley R."/>
            <person name="Ohm R."/>
            <person name="Sun H."/>
            <person name="Tunlid A."/>
            <person name="Henrissat B."/>
            <person name="Grigoriev I.V."/>
            <person name="Hibbett D.S."/>
            <person name="Martin F."/>
        </authorList>
    </citation>
    <scope>NUCLEOTIDE SEQUENCE [LARGE SCALE GENOMIC DNA]</scope>
    <source>
        <strain evidence="2 3">SS14</strain>
    </source>
</reference>
<evidence type="ECO:0000313" key="2">
    <source>
        <dbReference type="EMBL" id="KIJ45784.1"/>
    </source>
</evidence>
<proteinExistence type="predicted"/>
<feature type="region of interest" description="Disordered" evidence="1">
    <location>
        <begin position="126"/>
        <end position="194"/>
    </location>
</feature>
<accession>A0A0C9VFL5</accession>
<name>A0A0C9VFL5_SPHS4</name>
<dbReference type="EMBL" id="KN837110">
    <property type="protein sequence ID" value="KIJ45784.1"/>
    <property type="molecule type" value="Genomic_DNA"/>
</dbReference>
<dbReference type="Proteomes" id="UP000054279">
    <property type="component" value="Unassembled WGS sequence"/>
</dbReference>